<dbReference type="OrthoDB" id="2159131at2759"/>
<dbReference type="GeneID" id="6752734"/>
<feature type="compositionally biased region" description="Basic and acidic residues" evidence="2">
    <location>
        <begin position="126"/>
        <end position="142"/>
    </location>
</feature>
<reference evidence="4 5" key="1">
    <citation type="journal article" date="2008" name="Nature">
        <title>The Trichoplax genome and the nature of placozoans.</title>
        <authorList>
            <person name="Srivastava M."/>
            <person name="Begovic E."/>
            <person name="Chapman J."/>
            <person name="Putnam N.H."/>
            <person name="Hellsten U."/>
            <person name="Kawashima T."/>
            <person name="Kuo A."/>
            <person name="Mitros T."/>
            <person name="Salamov A."/>
            <person name="Carpenter M.L."/>
            <person name="Signorovitch A.Y."/>
            <person name="Moreno M.A."/>
            <person name="Kamm K."/>
            <person name="Grimwood J."/>
            <person name="Schmutz J."/>
            <person name="Shapiro H."/>
            <person name="Grigoriev I.V."/>
            <person name="Buss L.W."/>
            <person name="Schierwater B."/>
            <person name="Dellaporta S.L."/>
            <person name="Rokhsar D.S."/>
        </authorList>
    </citation>
    <scope>NUCLEOTIDE SEQUENCE [LARGE SCALE GENOMIC DNA]</scope>
    <source>
        <strain evidence="4 5">Grell-BS-1999</strain>
    </source>
</reference>
<dbReference type="PhylomeDB" id="B3RVE8"/>
<dbReference type="PANTHER" id="PTHR22093">
    <property type="entry name" value="LEUKOCYTE RECEPTOR CLUSTER LRC MEMBER 1"/>
    <property type="match status" value="1"/>
</dbReference>
<feature type="compositionally biased region" description="Polar residues" evidence="2">
    <location>
        <begin position="234"/>
        <end position="243"/>
    </location>
</feature>
<dbReference type="Proteomes" id="UP000009022">
    <property type="component" value="Unassembled WGS sequence"/>
</dbReference>
<evidence type="ECO:0000256" key="2">
    <source>
        <dbReference type="SAM" id="MobiDB-lite"/>
    </source>
</evidence>
<proteinExistence type="predicted"/>
<dbReference type="EMBL" id="DS985244">
    <property type="protein sequence ID" value="EDV25983.1"/>
    <property type="molecule type" value="Genomic_DNA"/>
</dbReference>
<evidence type="ECO:0000313" key="5">
    <source>
        <dbReference type="Proteomes" id="UP000009022"/>
    </source>
</evidence>
<keyword evidence="5" id="KW-1185">Reference proteome</keyword>
<evidence type="ECO:0000259" key="3">
    <source>
        <dbReference type="SMART" id="SM01083"/>
    </source>
</evidence>
<name>B3RVE8_TRIAD</name>
<feature type="domain" description="CBF1-interacting co-repressor CIR N-terminal" evidence="3">
    <location>
        <begin position="8"/>
        <end position="44"/>
    </location>
</feature>
<dbReference type="RefSeq" id="XP_002112016.1">
    <property type="nucleotide sequence ID" value="XM_002111980.1"/>
</dbReference>
<dbReference type="Pfam" id="PF10197">
    <property type="entry name" value="Cir_N"/>
    <property type="match status" value="1"/>
</dbReference>
<evidence type="ECO:0000256" key="1">
    <source>
        <dbReference type="SAM" id="Coils"/>
    </source>
</evidence>
<feature type="coiled-coil region" evidence="1">
    <location>
        <begin position="13"/>
        <end position="46"/>
    </location>
</feature>
<feature type="region of interest" description="Disordered" evidence="2">
    <location>
        <begin position="53"/>
        <end position="99"/>
    </location>
</feature>
<evidence type="ECO:0000313" key="4">
    <source>
        <dbReference type="EMBL" id="EDV25983.1"/>
    </source>
</evidence>
<gene>
    <name evidence="4" type="ORF">TRIADDRAFT_55627</name>
</gene>
<dbReference type="KEGG" id="tad:TRIADDRAFT_55627"/>
<dbReference type="CTD" id="6752734"/>
<dbReference type="AlphaFoldDB" id="B3RVE8"/>
<accession>B3RVE8</accession>
<protein>
    <recommendedName>
        <fullName evidence="3">CBF1-interacting co-repressor CIR N-terminal domain-containing protein</fullName>
    </recommendedName>
</protein>
<dbReference type="InParanoid" id="B3RVE8"/>
<feature type="compositionally biased region" description="Basic and acidic residues" evidence="2">
    <location>
        <begin position="192"/>
        <end position="217"/>
    </location>
</feature>
<dbReference type="InterPro" id="IPR019339">
    <property type="entry name" value="CIR_N_dom"/>
</dbReference>
<organism evidence="4 5">
    <name type="scientific">Trichoplax adhaerens</name>
    <name type="common">Trichoplax reptans</name>
    <dbReference type="NCBI Taxonomy" id="10228"/>
    <lineage>
        <taxon>Eukaryota</taxon>
        <taxon>Metazoa</taxon>
        <taxon>Placozoa</taxon>
        <taxon>Uniplacotomia</taxon>
        <taxon>Trichoplacea</taxon>
        <taxon>Trichoplacidae</taxon>
        <taxon>Trichoplax</taxon>
    </lineage>
</organism>
<dbReference type="OMA" id="WYEELPK"/>
<dbReference type="STRING" id="10228.B3RVE8"/>
<dbReference type="HOGENOM" id="CLU_058751_2_0_1"/>
<sequence>MNILPKKSWHVRNKRNIERVRRDEEKARQEEEEKQRKIELAEKESRLEILRKRSRIHSGEDVSDSLTSSRTKEKNINLFEQDDAVTTNSEYEAEKKAEQERLEKKLGILTYLGQSAIESHNGKPWYCDDTRSKTPEEKASQRDKKRKNVMDPLNDINKYLKAKKTGNDKADPLPPPISASKAASSKGNQGKKTLEELRAERIRRERGERQREQDLLKRIYSTNDNSGQKDRATTPYQRYNSQFHPEYARQSRQQ</sequence>
<dbReference type="eggNOG" id="ENOG502RZ97">
    <property type="taxonomic scope" value="Eukaryota"/>
</dbReference>
<dbReference type="InterPro" id="IPR039875">
    <property type="entry name" value="LENG1-like"/>
</dbReference>
<dbReference type="FunCoup" id="B3RVE8">
    <property type="interactions" value="588"/>
</dbReference>
<dbReference type="PANTHER" id="PTHR22093:SF0">
    <property type="entry name" value="LEUKOCYTE RECEPTOR CLUSTER MEMBER 1"/>
    <property type="match status" value="1"/>
</dbReference>
<dbReference type="SMART" id="SM01083">
    <property type="entry name" value="Cir_N"/>
    <property type="match status" value="1"/>
</dbReference>
<keyword evidence="1" id="KW-0175">Coiled coil</keyword>
<feature type="region of interest" description="Disordered" evidence="2">
    <location>
        <begin position="119"/>
        <end position="254"/>
    </location>
</feature>